<gene>
    <name evidence="1" type="ORF">ALC56_08446</name>
</gene>
<dbReference type="Proteomes" id="UP000078541">
    <property type="component" value="Unassembled WGS sequence"/>
</dbReference>
<accession>A0A195F7R1</accession>
<name>A0A195F7R1_9HYME</name>
<evidence type="ECO:0000313" key="2">
    <source>
        <dbReference type="Proteomes" id="UP000078541"/>
    </source>
</evidence>
<proteinExistence type="predicted"/>
<protein>
    <submittedName>
        <fullName evidence="1">Uncharacterized protein</fullName>
    </submittedName>
</protein>
<reference evidence="1 2" key="1">
    <citation type="submission" date="2016-03" db="EMBL/GenBank/DDBJ databases">
        <title>Trachymyrmex septentrionalis WGS genome.</title>
        <authorList>
            <person name="Nygaard S."/>
            <person name="Hu H."/>
            <person name="Boomsma J."/>
            <person name="Zhang G."/>
        </authorList>
    </citation>
    <scope>NUCLEOTIDE SEQUENCE [LARGE SCALE GENOMIC DNA]</scope>
    <source>
        <strain evidence="1">Tsep2-gDNA-1</strain>
        <tissue evidence="1">Whole body</tissue>
    </source>
</reference>
<evidence type="ECO:0000313" key="1">
    <source>
        <dbReference type="EMBL" id="KYN36655.1"/>
    </source>
</evidence>
<dbReference type="EMBL" id="KQ981727">
    <property type="protein sequence ID" value="KYN36655.1"/>
    <property type="molecule type" value="Genomic_DNA"/>
</dbReference>
<keyword evidence="2" id="KW-1185">Reference proteome</keyword>
<sequence>MSLVKVEFAKLGLFLTLGNITPRFLLFGLAVLEDVVIGLFEGEATDDIDVVVDKDGEAVDSVDVGISVTKSSATLTYLGINNIRLYFVLTY</sequence>
<dbReference type="AlphaFoldDB" id="A0A195F7R1"/>
<organism evidence="1 2">
    <name type="scientific">Trachymyrmex septentrionalis</name>
    <dbReference type="NCBI Taxonomy" id="34720"/>
    <lineage>
        <taxon>Eukaryota</taxon>
        <taxon>Metazoa</taxon>
        <taxon>Ecdysozoa</taxon>
        <taxon>Arthropoda</taxon>
        <taxon>Hexapoda</taxon>
        <taxon>Insecta</taxon>
        <taxon>Pterygota</taxon>
        <taxon>Neoptera</taxon>
        <taxon>Endopterygota</taxon>
        <taxon>Hymenoptera</taxon>
        <taxon>Apocrita</taxon>
        <taxon>Aculeata</taxon>
        <taxon>Formicoidea</taxon>
        <taxon>Formicidae</taxon>
        <taxon>Myrmicinae</taxon>
        <taxon>Trachymyrmex</taxon>
    </lineage>
</organism>